<dbReference type="EMBL" id="JAJVCN010000003">
    <property type="protein sequence ID" value="MCE7008948.1"/>
    <property type="molecule type" value="Genomic_DNA"/>
</dbReference>
<keyword evidence="4 7" id="KW-0067">ATP-binding</keyword>
<evidence type="ECO:0000259" key="6">
    <source>
        <dbReference type="PROSITE" id="PS50893"/>
    </source>
</evidence>
<dbReference type="Pfam" id="PF00005">
    <property type="entry name" value="ABC_tran"/>
    <property type="match status" value="1"/>
</dbReference>
<evidence type="ECO:0000313" key="8">
    <source>
        <dbReference type="Proteomes" id="UP001521150"/>
    </source>
</evidence>
<dbReference type="PROSITE" id="PS00211">
    <property type="entry name" value="ABC_TRANSPORTER_1"/>
    <property type="match status" value="1"/>
</dbReference>
<keyword evidence="5" id="KW-0046">Antibiotic resistance</keyword>
<accession>A0ABS8ZMD0</accession>
<name>A0ABS8ZMD0_9PSEU</name>
<comment type="subcellular location">
    <subcellularLocation>
        <location evidence="1">Cell membrane</location>
        <topology evidence="1">Peripheral membrane protein</topology>
    </subcellularLocation>
</comment>
<dbReference type="InterPro" id="IPR003593">
    <property type="entry name" value="AAA+_ATPase"/>
</dbReference>
<evidence type="ECO:0000313" key="7">
    <source>
        <dbReference type="EMBL" id="MCE7008948.1"/>
    </source>
</evidence>
<dbReference type="SMART" id="SM00382">
    <property type="entry name" value="AAA"/>
    <property type="match status" value="1"/>
</dbReference>
<evidence type="ECO:0000256" key="2">
    <source>
        <dbReference type="ARBA" id="ARBA00022448"/>
    </source>
</evidence>
<organism evidence="7 8">
    <name type="scientific">Kibdelosporangium philippinense</name>
    <dbReference type="NCBI Taxonomy" id="211113"/>
    <lineage>
        <taxon>Bacteria</taxon>
        <taxon>Bacillati</taxon>
        <taxon>Actinomycetota</taxon>
        <taxon>Actinomycetes</taxon>
        <taxon>Pseudonocardiales</taxon>
        <taxon>Pseudonocardiaceae</taxon>
        <taxon>Kibdelosporangium</taxon>
    </lineage>
</organism>
<dbReference type="RefSeq" id="WP_233730396.1">
    <property type="nucleotide sequence ID" value="NZ_JAJVCN010000003.1"/>
</dbReference>
<evidence type="ECO:0000256" key="1">
    <source>
        <dbReference type="ARBA" id="ARBA00004202"/>
    </source>
</evidence>
<dbReference type="Proteomes" id="UP001521150">
    <property type="component" value="Unassembled WGS sequence"/>
</dbReference>
<evidence type="ECO:0000256" key="4">
    <source>
        <dbReference type="ARBA" id="ARBA00022840"/>
    </source>
</evidence>
<dbReference type="GO" id="GO:0005524">
    <property type="term" value="F:ATP binding"/>
    <property type="evidence" value="ECO:0007669"/>
    <property type="project" value="UniProtKB-KW"/>
</dbReference>
<gene>
    <name evidence="7" type="ORF">LWC34_39975</name>
</gene>
<keyword evidence="8" id="KW-1185">Reference proteome</keyword>
<dbReference type="PANTHER" id="PTHR42711:SF17">
    <property type="entry name" value="ABC TRANSPORTER ATP-BINDING PROTEIN"/>
    <property type="match status" value="1"/>
</dbReference>
<comment type="caution">
    <text evidence="7">The sequence shown here is derived from an EMBL/GenBank/DDBJ whole genome shotgun (WGS) entry which is preliminary data.</text>
</comment>
<dbReference type="InterPro" id="IPR017871">
    <property type="entry name" value="ABC_transporter-like_CS"/>
</dbReference>
<feature type="domain" description="ABC transporter" evidence="6">
    <location>
        <begin position="3"/>
        <end position="223"/>
    </location>
</feature>
<dbReference type="PANTHER" id="PTHR42711">
    <property type="entry name" value="ABC TRANSPORTER ATP-BINDING PROTEIN"/>
    <property type="match status" value="1"/>
</dbReference>
<dbReference type="Gene3D" id="3.40.50.300">
    <property type="entry name" value="P-loop containing nucleotide triphosphate hydrolases"/>
    <property type="match status" value="1"/>
</dbReference>
<dbReference type="PROSITE" id="PS50893">
    <property type="entry name" value="ABC_TRANSPORTER_2"/>
    <property type="match status" value="1"/>
</dbReference>
<protein>
    <submittedName>
        <fullName evidence="7">ABC transporter ATP-binding protein</fullName>
    </submittedName>
</protein>
<evidence type="ECO:0000256" key="3">
    <source>
        <dbReference type="ARBA" id="ARBA00022741"/>
    </source>
</evidence>
<dbReference type="InterPro" id="IPR027417">
    <property type="entry name" value="P-loop_NTPase"/>
</dbReference>
<keyword evidence="2" id="KW-0813">Transport</keyword>
<dbReference type="CDD" id="cd03230">
    <property type="entry name" value="ABC_DR_subfamily_A"/>
    <property type="match status" value="1"/>
</dbReference>
<dbReference type="SUPFAM" id="SSF52540">
    <property type="entry name" value="P-loop containing nucleoside triphosphate hydrolases"/>
    <property type="match status" value="1"/>
</dbReference>
<proteinExistence type="predicted"/>
<dbReference type="InterPro" id="IPR050763">
    <property type="entry name" value="ABC_transporter_ATP-binding"/>
</dbReference>
<reference evidence="7 8" key="1">
    <citation type="submission" date="2021-12" db="EMBL/GenBank/DDBJ databases">
        <title>Genome sequence of Kibdelosporangium philippinense ATCC 49844.</title>
        <authorList>
            <person name="Fedorov E.A."/>
            <person name="Omeragic M."/>
            <person name="Shalygina K.F."/>
            <person name="Maclea K.S."/>
        </authorList>
    </citation>
    <scope>NUCLEOTIDE SEQUENCE [LARGE SCALE GENOMIC DNA]</scope>
    <source>
        <strain evidence="7 8">ATCC 49844</strain>
    </source>
</reference>
<dbReference type="InterPro" id="IPR003439">
    <property type="entry name" value="ABC_transporter-like_ATP-bd"/>
</dbReference>
<evidence type="ECO:0000256" key="5">
    <source>
        <dbReference type="ARBA" id="ARBA00023251"/>
    </source>
</evidence>
<sequence length="228" mass="24496">METSFDRVSYGYGSVQALTEVSFTVPSGQTVALLGANGAGKSTTVDLLLGLKRPHTGAVTVLNGSPQDAVTAGRVGAMLQTGGLPTDSTVKEVVDLACRLYGKRRTLREALDLAGLTDLQRRKVDALSGGQAQRVRFAVAMAGEPELLFLDEPTVALDFKSRRQFWRAVKEQGHTVIFATHYLDEADEYADRAIVIDRGRVIADGPPKQIKGDTSLEHALVKLTEGAE</sequence>
<keyword evidence="3" id="KW-0547">Nucleotide-binding</keyword>